<organism evidence="7 8">
    <name type="scientific">Tigriopus californicus</name>
    <name type="common">Marine copepod</name>
    <dbReference type="NCBI Taxonomy" id="6832"/>
    <lineage>
        <taxon>Eukaryota</taxon>
        <taxon>Metazoa</taxon>
        <taxon>Ecdysozoa</taxon>
        <taxon>Arthropoda</taxon>
        <taxon>Crustacea</taxon>
        <taxon>Multicrustacea</taxon>
        <taxon>Hexanauplia</taxon>
        <taxon>Copepoda</taxon>
        <taxon>Harpacticoida</taxon>
        <taxon>Harpacticidae</taxon>
        <taxon>Tigriopus</taxon>
    </lineage>
</organism>
<comment type="similarity">
    <text evidence="2">Belongs to the TMEM45 family.</text>
</comment>
<dbReference type="OMA" id="APEWDQK"/>
<name>A0A553N9L3_TIGCA</name>
<evidence type="ECO:0008006" key="9">
    <source>
        <dbReference type="Google" id="ProtNLM"/>
    </source>
</evidence>
<dbReference type="GO" id="GO:0016020">
    <property type="term" value="C:membrane"/>
    <property type="evidence" value="ECO:0007669"/>
    <property type="project" value="UniProtKB-SubCell"/>
</dbReference>
<dbReference type="InterPro" id="IPR006904">
    <property type="entry name" value="DUF716"/>
</dbReference>
<feature type="transmembrane region" description="Helical" evidence="6">
    <location>
        <begin position="171"/>
        <end position="189"/>
    </location>
</feature>
<evidence type="ECO:0000256" key="3">
    <source>
        <dbReference type="ARBA" id="ARBA00022692"/>
    </source>
</evidence>
<evidence type="ECO:0000256" key="6">
    <source>
        <dbReference type="SAM" id="Phobius"/>
    </source>
</evidence>
<feature type="transmembrane region" description="Helical" evidence="6">
    <location>
        <begin position="140"/>
        <end position="159"/>
    </location>
</feature>
<dbReference type="Pfam" id="PF04819">
    <property type="entry name" value="DUF716"/>
    <property type="match status" value="1"/>
</dbReference>
<evidence type="ECO:0000256" key="5">
    <source>
        <dbReference type="ARBA" id="ARBA00023136"/>
    </source>
</evidence>
<evidence type="ECO:0000256" key="1">
    <source>
        <dbReference type="ARBA" id="ARBA00004141"/>
    </source>
</evidence>
<comment type="subcellular location">
    <subcellularLocation>
        <location evidence="1">Membrane</location>
        <topology evidence="1">Multi-pass membrane protein</topology>
    </subcellularLocation>
</comment>
<reference evidence="7 8" key="1">
    <citation type="journal article" date="2018" name="Nat. Ecol. Evol.">
        <title>Genomic signatures of mitonuclear coevolution across populations of Tigriopus californicus.</title>
        <authorList>
            <person name="Barreto F.S."/>
            <person name="Watson E.T."/>
            <person name="Lima T.G."/>
            <person name="Willett C.S."/>
            <person name="Edmands S."/>
            <person name="Li W."/>
            <person name="Burton R.S."/>
        </authorList>
    </citation>
    <scope>NUCLEOTIDE SEQUENCE [LARGE SCALE GENOMIC DNA]</scope>
    <source>
        <strain evidence="7 8">San Diego</strain>
    </source>
</reference>
<evidence type="ECO:0000313" key="8">
    <source>
        <dbReference type="Proteomes" id="UP000318571"/>
    </source>
</evidence>
<feature type="transmembrane region" description="Helical" evidence="6">
    <location>
        <begin position="240"/>
        <end position="261"/>
    </location>
</feature>
<dbReference type="EMBL" id="VCGU01000459">
    <property type="protein sequence ID" value="TRY62075.1"/>
    <property type="molecule type" value="Genomic_DNA"/>
</dbReference>
<keyword evidence="8" id="KW-1185">Reference proteome</keyword>
<feature type="transmembrane region" description="Helical" evidence="6">
    <location>
        <begin position="72"/>
        <end position="90"/>
    </location>
</feature>
<keyword evidence="5 6" id="KW-0472">Membrane</keyword>
<dbReference type="InterPro" id="IPR042127">
    <property type="entry name" value="TMEM45"/>
</dbReference>
<keyword evidence="3 6" id="KW-0812">Transmembrane</keyword>
<evidence type="ECO:0000256" key="2">
    <source>
        <dbReference type="ARBA" id="ARBA00006948"/>
    </source>
</evidence>
<evidence type="ECO:0000256" key="4">
    <source>
        <dbReference type="ARBA" id="ARBA00022989"/>
    </source>
</evidence>
<keyword evidence="4 6" id="KW-1133">Transmembrane helix</keyword>
<dbReference type="OrthoDB" id="551896at2759"/>
<dbReference type="PANTHER" id="PTHR16007:SF15">
    <property type="entry name" value="TRANSMEMBRANE PROTEIN 45B"/>
    <property type="match status" value="1"/>
</dbReference>
<evidence type="ECO:0000313" key="7">
    <source>
        <dbReference type="EMBL" id="TRY62075.1"/>
    </source>
</evidence>
<dbReference type="AlphaFoldDB" id="A0A553N9L3"/>
<accession>A0A553N9L3</accession>
<comment type="caution">
    <text evidence="7">The sequence shown here is derived from an EMBL/GenBank/DDBJ whole genome shotgun (WGS) entry which is preliminary data.</text>
</comment>
<gene>
    <name evidence="7" type="ORF">TCAL_06237</name>
</gene>
<feature type="transmembrane region" description="Helical" evidence="6">
    <location>
        <begin position="6"/>
        <end position="23"/>
    </location>
</feature>
<sequence>MGSLIGHVVPGSFFIIFAIWWTYDAFRRYFASLWQDRQFRASTFSTSCNNCHINYSSPSEEQRKRSMPLSRIPPIEPTLKLLAVIFGMVGEYATALDDSGNFVAIHNGQHMTMFGFFAFNAIFELLYAYQVPGLPPDLDYLTGAIAFAIEGLLFIWHLHGRSHLDTQVHTFLVYAIVMCVVSTILEIFFKDDVRPRLLRAGFTLLQGTWFFFVGFILYPPQGWKTWAPEDHEQMMIVTMMFTWNVAGVLLFQLVLGCIVYLSMRRHFFKKPLLKKSPIDMNSNHGYTIVPESDVMLNLLEDDEE</sequence>
<protein>
    <recommendedName>
        <fullName evidence="9">Transmembrane protein 45B</fullName>
    </recommendedName>
</protein>
<proteinExistence type="inferred from homology"/>
<feature type="transmembrane region" description="Helical" evidence="6">
    <location>
        <begin position="201"/>
        <end position="220"/>
    </location>
</feature>
<dbReference type="Proteomes" id="UP000318571">
    <property type="component" value="Chromosome 8"/>
</dbReference>
<dbReference type="PANTHER" id="PTHR16007">
    <property type="entry name" value="EPIDIDYMAL MEMBRANE PROTEIN E9-RELATED"/>
    <property type="match status" value="1"/>
</dbReference>
<feature type="transmembrane region" description="Helical" evidence="6">
    <location>
        <begin position="110"/>
        <end position="128"/>
    </location>
</feature>